<keyword evidence="2" id="KW-0472">Membrane</keyword>
<dbReference type="GeneTree" id="ENSGT01120000277104"/>
<dbReference type="Proteomes" id="UP000694580">
    <property type="component" value="Unplaced"/>
</dbReference>
<reference evidence="3" key="1">
    <citation type="submission" date="2025-08" db="UniProtKB">
        <authorList>
            <consortium name="Ensembl"/>
        </authorList>
    </citation>
    <scope>IDENTIFICATION</scope>
</reference>
<feature type="compositionally biased region" description="Acidic residues" evidence="1">
    <location>
        <begin position="91"/>
        <end position="113"/>
    </location>
</feature>
<name>A0AAY4CH97_9TELE</name>
<reference evidence="3" key="2">
    <citation type="submission" date="2025-09" db="UniProtKB">
        <authorList>
            <consortium name="Ensembl"/>
        </authorList>
    </citation>
    <scope>IDENTIFICATION</scope>
</reference>
<evidence type="ECO:0000313" key="4">
    <source>
        <dbReference type="Proteomes" id="UP000694580"/>
    </source>
</evidence>
<dbReference type="Ensembl" id="ENSDCDT00010040278.1">
    <property type="protein sequence ID" value="ENSDCDP00010032497.1"/>
    <property type="gene ID" value="ENSDCDG00010020766.1"/>
</dbReference>
<evidence type="ECO:0000256" key="2">
    <source>
        <dbReference type="SAM" id="Phobius"/>
    </source>
</evidence>
<keyword evidence="2" id="KW-1133">Transmembrane helix</keyword>
<dbReference type="PANTHER" id="PTHR31450">
    <property type="entry name" value="LEUCINE-RICH REPEAT-CONTAINING PROTEIN 19 LRRC19 FAMILY MEMBER"/>
    <property type="match status" value="1"/>
</dbReference>
<keyword evidence="2" id="KW-0812">Transmembrane</keyword>
<keyword evidence="4" id="KW-1185">Reference proteome</keyword>
<evidence type="ECO:0000256" key="1">
    <source>
        <dbReference type="SAM" id="MobiDB-lite"/>
    </source>
</evidence>
<evidence type="ECO:0000313" key="3">
    <source>
        <dbReference type="Ensembl" id="ENSDCDP00010032497.1"/>
    </source>
</evidence>
<feature type="transmembrane region" description="Helical" evidence="2">
    <location>
        <begin position="26"/>
        <end position="48"/>
    </location>
</feature>
<proteinExistence type="predicted"/>
<dbReference type="AlphaFoldDB" id="A0AAY4CH97"/>
<protein>
    <submittedName>
        <fullName evidence="3">Uncharacterized protein</fullName>
    </submittedName>
</protein>
<dbReference type="PANTHER" id="PTHR31450:SF3">
    <property type="entry name" value="TYPE III ENDOSOME MEMBRANE PROTEIN TEMP"/>
    <property type="match status" value="1"/>
</dbReference>
<sequence>NISDHANNIKTSWGSLWPDEVSGRTWWQLFITALAVSLFLVAAVKFHLFQRYLDSYRHLSPRGLCEDDDDGFIEDNYIQACEREVPNRDREEEEEAEWEDEVMGGNSDDELDLEQFTIG</sequence>
<feature type="region of interest" description="Disordered" evidence="1">
    <location>
        <begin position="85"/>
        <end position="119"/>
    </location>
</feature>
<organism evidence="3 4">
    <name type="scientific">Denticeps clupeoides</name>
    <name type="common">denticle herring</name>
    <dbReference type="NCBI Taxonomy" id="299321"/>
    <lineage>
        <taxon>Eukaryota</taxon>
        <taxon>Metazoa</taxon>
        <taxon>Chordata</taxon>
        <taxon>Craniata</taxon>
        <taxon>Vertebrata</taxon>
        <taxon>Euteleostomi</taxon>
        <taxon>Actinopterygii</taxon>
        <taxon>Neopterygii</taxon>
        <taxon>Teleostei</taxon>
        <taxon>Clupei</taxon>
        <taxon>Clupeiformes</taxon>
        <taxon>Denticipitoidei</taxon>
        <taxon>Denticipitidae</taxon>
        <taxon>Denticeps</taxon>
    </lineage>
</organism>
<accession>A0AAY4CH97</accession>